<feature type="region of interest" description="Disordered" evidence="1">
    <location>
        <begin position="1"/>
        <end position="39"/>
    </location>
</feature>
<gene>
    <name evidence="2" type="ORF">ACFFTU_21305</name>
</gene>
<sequence length="71" mass="8055">MHPDTFHRLHHARSADLRREAGAHRRAAEAQHPGLPGHRDVRTQLGWTLVELGLRLVRTADDARLRTAHVS</sequence>
<comment type="caution">
    <text evidence="2">The sequence shown here is derived from an EMBL/GenBank/DDBJ whole genome shotgun (WGS) entry which is preliminary data.</text>
</comment>
<proteinExistence type="predicted"/>
<reference evidence="2 3" key="1">
    <citation type="submission" date="2024-09" db="EMBL/GenBank/DDBJ databases">
        <authorList>
            <person name="Sun Q."/>
            <person name="Mori K."/>
        </authorList>
    </citation>
    <scope>NUCLEOTIDE SEQUENCE [LARGE SCALE GENOMIC DNA]</scope>
    <source>
        <strain evidence="2 3">JCM 4362</strain>
    </source>
</reference>
<accession>A0ABV5PH15</accession>
<evidence type="ECO:0000313" key="3">
    <source>
        <dbReference type="Proteomes" id="UP001589718"/>
    </source>
</evidence>
<keyword evidence="3" id="KW-1185">Reference proteome</keyword>
<feature type="compositionally biased region" description="Basic and acidic residues" evidence="1">
    <location>
        <begin position="1"/>
        <end position="29"/>
    </location>
</feature>
<name>A0ABV5PH15_STRCM</name>
<dbReference type="RefSeq" id="WP_345222509.1">
    <property type="nucleotide sequence ID" value="NZ_BAAAXE010000013.1"/>
</dbReference>
<organism evidence="2 3">
    <name type="scientific">Streptomyces cremeus</name>
    <dbReference type="NCBI Taxonomy" id="66881"/>
    <lineage>
        <taxon>Bacteria</taxon>
        <taxon>Bacillati</taxon>
        <taxon>Actinomycetota</taxon>
        <taxon>Actinomycetes</taxon>
        <taxon>Kitasatosporales</taxon>
        <taxon>Streptomycetaceae</taxon>
        <taxon>Streptomyces</taxon>
    </lineage>
</organism>
<evidence type="ECO:0000256" key="1">
    <source>
        <dbReference type="SAM" id="MobiDB-lite"/>
    </source>
</evidence>
<protein>
    <submittedName>
        <fullName evidence="2">Uncharacterized protein</fullName>
    </submittedName>
</protein>
<evidence type="ECO:0000313" key="2">
    <source>
        <dbReference type="EMBL" id="MFB9522487.1"/>
    </source>
</evidence>
<dbReference type="Proteomes" id="UP001589718">
    <property type="component" value="Unassembled WGS sequence"/>
</dbReference>
<dbReference type="EMBL" id="JBHMCR010000010">
    <property type="protein sequence ID" value="MFB9522487.1"/>
    <property type="molecule type" value="Genomic_DNA"/>
</dbReference>